<gene>
    <name evidence="4" type="ORF">MCOM1403_LOCUS7258</name>
</gene>
<dbReference type="PANTHER" id="PTHR47347">
    <property type="entry name" value="GOLGIN CANDIDATE 5"/>
    <property type="match status" value="1"/>
</dbReference>
<feature type="compositionally biased region" description="Basic and acidic residues" evidence="2">
    <location>
        <begin position="468"/>
        <end position="509"/>
    </location>
</feature>
<feature type="compositionally biased region" description="Low complexity" evidence="2">
    <location>
        <begin position="1"/>
        <end position="17"/>
    </location>
</feature>
<protein>
    <recommendedName>
        <fullName evidence="3">TATA element modulatory factor 1 TATA binding domain-containing protein</fullName>
    </recommendedName>
</protein>
<feature type="region of interest" description="Disordered" evidence="2">
    <location>
        <begin position="527"/>
        <end position="554"/>
    </location>
</feature>
<proteinExistence type="predicted"/>
<feature type="compositionally biased region" description="Basic and acidic residues" evidence="2">
    <location>
        <begin position="83"/>
        <end position="94"/>
    </location>
</feature>
<keyword evidence="1" id="KW-0175">Coiled coil</keyword>
<feature type="region of interest" description="Disordered" evidence="2">
    <location>
        <begin position="1"/>
        <end position="164"/>
    </location>
</feature>
<dbReference type="InterPro" id="IPR022091">
    <property type="entry name" value="TMF_TATA-bd"/>
</dbReference>
<feature type="compositionally biased region" description="Basic and acidic residues" evidence="2">
    <location>
        <begin position="349"/>
        <end position="364"/>
    </location>
</feature>
<feature type="domain" description="TATA element modulatory factor 1 TATA binding" evidence="3">
    <location>
        <begin position="626"/>
        <end position="728"/>
    </location>
</feature>
<dbReference type="Pfam" id="PF12325">
    <property type="entry name" value="TMF_TATA_bd"/>
    <property type="match status" value="1"/>
</dbReference>
<feature type="compositionally biased region" description="Basic and acidic residues" evidence="2">
    <location>
        <begin position="102"/>
        <end position="112"/>
    </location>
</feature>
<feature type="region of interest" description="Disordered" evidence="2">
    <location>
        <begin position="463"/>
        <end position="509"/>
    </location>
</feature>
<feature type="compositionally biased region" description="Low complexity" evidence="2">
    <location>
        <begin position="129"/>
        <end position="139"/>
    </location>
</feature>
<organism evidence="4">
    <name type="scientific">Micromonas pusilla</name>
    <name type="common">Picoplanktonic green alga</name>
    <name type="synonym">Chromulina pusilla</name>
    <dbReference type="NCBI Taxonomy" id="38833"/>
    <lineage>
        <taxon>Eukaryota</taxon>
        <taxon>Viridiplantae</taxon>
        <taxon>Chlorophyta</taxon>
        <taxon>Mamiellophyceae</taxon>
        <taxon>Mamiellales</taxon>
        <taxon>Mamiellaceae</taxon>
        <taxon>Micromonas</taxon>
    </lineage>
</organism>
<evidence type="ECO:0000256" key="2">
    <source>
        <dbReference type="SAM" id="MobiDB-lite"/>
    </source>
</evidence>
<feature type="region of interest" description="Disordered" evidence="2">
    <location>
        <begin position="581"/>
        <end position="601"/>
    </location>
</feature>
<feature type="compositionally biased region" description="Basic and acidic residues" evidence="2">
    <location>
        <begin position="374"/>
        <end position="407"/>
    </location>
</feature>
<feature type="region of interest" description="Disordered" evidence="2">
    <location>
        <begin position="330"/>
        <end position="418"/>
    </location>
</feature>
<evidence type="ECO:0000256" key="1">
    <source>
        <dbReference type="SAM" id="Coils"/>
    </source>
</evidence>
<feature type="compositionally biased region" description="Low complexity" evidence="2">
    <location>
        <begin position="330"/>
        <end position="342"/>
    </location>
</feature>
<name>A0A7S0NLG1_MICPS</name>
<feature type="compositionally biased region" description="Pro residues" evidence="2">
    <location>
        <begin position="140"/>
        <end position="153"/>
    </location>
</feature>
<feature type="coiled-coil region" evidence="1">
    <location>
        <begin position="631"/>
        <end position="658"/>
    </location>
</feature>
<dbReference type="AlphaFoldDB" id="A0A7S0NLG1"/>
<accession>A0A7S0NLG1</accession>
<reference evidence="4" key="1">
    <citation type="submission" date="2021-01" db="EMBL/GenBank/DDBJ databases">
        <authorList>
            <person name="Corre E."/>
            <person name="Pelletier E."/>
            <person name="Niang G."/>
            <person name="Scheremetjew M."/>
            <person name="Finn R."/>
            <person name="Kale V."/>
            <person name="Holt S."/>
            <person name="Cochrane G."/>
            <person name="Meng A."/>
            <person name="Brown T."/>
            <person name="Cohen L."/>
        </authorList>
    </citation>
    <scope>NUCLEOTIDE SEQUENCE</scope>
    <source>
        <strain evidence="4">CCMP1723</strain>
    </source>
</reference>
<evidence type="ECO:0000313" key="4">
    <source>
        <dbReference type="EMBL" id="CAD8519832.1"/>
    </source>
</evidence>
<feature type="coiled-coil region" evidence="1">
    <location>
        <begin position="262"/>
        <end position="296"/>
    </location>
</feature>
<dbReference type="PANTHER" id="PTHR47347:SF2">
    <property type="entry name" value="GOLGIN CANDIDATE 5"/>
    <property type="match status" value="1"/>
</dbReference>
<feature type="coiled-coil region" evidence="1">
    <location>
        <begin position="165"/>
        <end position="223"/>
    </location>
</feature>
<sequence>MAAAGAATVGATVAAAASPKSSENVGLGWMTGDAADEPKDEAETVAPGSPTFPATPAAVLEKGGKRDGDKIATPPVPTPAPRSPKDDAKGRDDADAAGAQLAKEEIVPKEARMGGASSDDPAPAEDADGPAPAEDAAPPRLHPIPPEPKPSAAPPTESDSLPARIEALEAELAVTRETLNAREAQLLKSASKATAAAELELALNELRDKLAAAEHATGQAIKERDQWKRQYEKSGDNAMLLKEKDAIIQEVMEEGENLSKKQMEMEMRLRERAKEIKDLKEKQADLVEQAVAAKRTEFQADLKSAMARAAKELDEQKSYYIQQLTSAKTAAAAAEAATDSAARQTLGKQRKEAEESIESLKEQVEGLQQALTRASEKAAAREERLAEDLRDAEQRLQESDARHEELAQRLPESTRPLLRQIETMRAQESERAEAWSGAERAMLSHVAAAEEATEVATAAQLAAEEDAADAKSQVHDAEAAANRARAEADAARKRLQEREQQLSEERARVEAATEAAAALEGKLRALEDQAREREGRLKQQLAEERGRLEAGKAAWEREGLELESSLAEVKDKLTDATKKLEEREEELRAANRAKTSVDGDRDTVQAALDRAARSVNTAGSGGAELAVMRATEELQRQIRSKEVEITIVQDRVKQLEASERVLSDELVRQTQLMDEAGDPRQLRAELQELEGRHIDALELMGETSEENEELKDRVQGLRMEVDRLTEQLAAAMG</sequence>
<dbReference type="EMBL" id="HBEQ01009027">
    <property type="protein sequence ID" value="CAD8519832.1"/>
    <property type="molecule type" value="Transcribed_RNA"/>
</dbReference>
<evidence type="ECO:0000259" key="3">
    <source>
        <dbReference type="Pfam" id="PF12325"/>
    </source>
</evidence>
<feature type="coiled-coil region" evidence="1">
    <location>
        <begin position="700"/>
        <end position="727"/>
    </location>
</feature>